<dbReference type="GO" id="GO:0006935">
    <property type="term" value="P:chemotaxis"/>
    <property type="evidence" value="ECO:0007669"/>
    <property type="project" value="UniProtKB-KW"/>
</dbReference>
<dbReference type="EMBL" id="FNEJ01000006">
    <property type="protein sequence ID" value="SDI52071.1"/>
    <property type="molecule type" value="Genomic_DNA"/>
</dbReference>
<dbReference type="InterPro" id="IPR003660">
    <property type="entry name" value="HAMP_dom"/>
</dbReference>
<dbReference type="AlphaFoldDB" id="A0A1G8L8W4"/>
<dbReference type="FunFam" id="1.10.287.950:FF:000001">
    <property type="entry name" value="Methyl-accepting chemotaxis sensory transducer"/>
    <property type="match status" value="1"/>
</dbReference>
<comment type="similarity">
    <text evidence="3">Belongs to the methyl-accepting chemotaxis (MCP) protein family.</text>
</comment>
<dbReference type="GO" id="GO:0007165">
    <property type="term" value="P:signal transduction"/>
    <property type="evidence" value="ECO:0007669"/>
    <property type="project" value="UniProtKB-KW"/>
</dbReference>
<dbReference type="Proteomes" id="UP000199093">
    <property type="component" value="Unassembled WGS sequence"/>
</dbReference>
<evidence type="ECO:0000256" key="2">
    <source>
        <dbReference type="ARBA" id="ARBA00022500"/>
    </source>
</evidence>
<dbReference type="InterPro" id="IPR004089">
    <property type="entry name" value="MCPsignal_dom"/>
</dbReference>
<feature type="coiled-coil region" evidence="5">
    <location>
        <begin position="364"/>
        <end position="391"/>
    </location>
</feature>
<feature type="domain" description="HAMP" evidence="8">
    <location>
        <begin position="211"/>
        <end position="264"/>
    </location>
</feature>
<evidence type="ECO:0000256" key="6">
    <source>
        <dbReference type="SAM" id="Phobius"/>
    </source>
</evidence>
<accession>A0A1G8L8W4</accession>
<keyword evidence="5" id="KW-0175">Coiled coil</keyword>
<dbReference type="InterPro" id="IPR051310">
    <property type="entry name" value="MCP_chemotaxis"/>
</dbReference>
<dbReference type="PANTHER" id="PTHR43531:SF11">
    <property type="entry name" value="METHYL-ACCEPTING CHEMOTAXIS PROTEIN 3"/>
    <property type="match status" value="1"/>
</dbReference>
<evidence type="ECO:0000256" key="5">
    <source>
        <dbReference type="SAM" id="Coils"/>
    </source>
</evidence>
<evidence type="ECO:0000256" key="1">
    <source>
        <dbReference type="ARBA" id="ARBA00004370"/>
    </source>
</evidence>
<keyword evidence="4" id="KW-0807">Transducer</keyword>
<dbReference type="PANTHER" id="PTHR43531">
    <property type="entry name" value="PROTEIN ICFG"/>
    <property type="match status" value="1"/>
</dbReference>
<dbReference type="PROSITE" id="PS50885">
    <property type="entry name" value="HAMP"/>
    <property type="match status" value="1"/>
</dbReference>
<dbReference type="Pfam" id="PF00672">
    <property type="entry name" value="HAMP"/>
    <property type="match status" value="1"/>
</dbReference>
<dbReference type="CDD" id="cd06225">
    <property type="entry name" value="HAMP"/>
    <property type="match status" value="1"/>
</dbReference>
<keyword evidence="6" id="KW-0812">Transmembrane</keyword>
<evidence type="ECO:0000256" key="3">
    <source>
        <dbReference type="ARBA" id="ARBA00029447"/>
    </source>
</evidence>
<name>A0A1G8L8W4_9RHOB</name>
<dbReference type="SUPFAM" id="SSF58104">
    <property type="entry name" value="Methyl-accepting chemotaxis protein (MCP) signaling domain"/>
    <property type="match status" value="1"/>
</dbReference>
<keyword evidence="6" id="KW-1133">Transmembrane helix</keyword>
<keyword evidence="10" id="KW-1185">Reference proteome</keyword>
<dbReference type="Pfam" id="PF00015">
    <property type="entry name" value="MCPsignal"/>
    <property type="match status" value="1"/>
</dbReference>
<gene>
    <name evidence="9" type="ORF">SAMN04487993_100630</name>
</gene>
<evidence type="ECO:0000313" key="10">
    <source>
        <dbReference type="Proteomes" id="UP000199093"/>
    </source>
</evidence>
<keyword evidence="6" id="KW-0472">Membrane</keyword>
<dbReference type="SMART" id="SM00283">
    <property type="entry name" value="MA"/>
    <property type="match status" value="1"/>
</dbReference>
<evidence type="ECO:0000313" key="9">
    <source>
        <dbReference type="EMBL" id="SDI52071.1"/>
    </source>
</evidence>
<sequence length="625" mass="66587">MMSRLSIRYQLLILGSVFMLLTLGVAVTSWIVQAGMTNRIGFSRDVIHQSQYLLRLQMTVDSAATHLLEFDHGNAEGLVDAREVLQGVGGLVAEGTKVFTDTERPESSRPEFLPQLEAVAEQARLMLPSLDLLGAPGISVEQRELQMTTVVLPALEDVTAAIGRIRDRLDVLMVAEEQDSVRAAETGVWILVVTNGSAVLASLLGALFFGRVLSRPYLSVAGAVERIADGEYSARIDGVLRRDEAGAIARSLEALRDKLQHSEAVAEKERVTNERRIALFEALGDAMGAMAQGELGHRMTAEDWRDIGESYVSLCNDYNALAGKIGDLIASLRDSALMVQRNSQELSTMSIEMSRRSEVQAATLEESAAALEELSSSVKAAAERAEEADRRVSDGRRRAEEGGLVMERALAAMSSIAGSSEQITQIIGVIDDIAFQTNLLALNAGVEAARAGESGKGFSVVASEVRSLAQRASESAREIKALVSNSSQQVRDGGQLVEQTGASLADIVQSVNEVSEMVAEIATAAREQAAGLQEINVGVAELDKVTQQNAAMVGETSSASQQLNSEAQRLSAQLSRFVGEEGADLADVVPVSAPPSSFAPAAPSQPVVAQPIRAAMGGGVSWQEF</sequence>
<dbReference type="SMART" id="SM00304">
    <property type="entry name" value="HAMP"/>
    <property type="match status" value="2"/>
</dbReference>
<feature type="domain" description="Methyl-accepting transducer" evidence="7">
    <location>
        <begin position="335"/>
        <end position="564"/>
    </location>
</feature>
<evidence type="ECO:0000259" key="7">
    <source>
        <dbReference type="PROSITE" id="PS50111"/>
    </source>
</evidence>
<proteinExistence type="inferred from homology"/>
<comment type="subcellular location">
    <subcellularLocation>
        <location evidence="1">Membrane</location>
    </subcellularLocation>
</comment>
<dbReference type="Gene3D" id="1.10.287.950">
    <property type="entry name" value="Methyl-accepting chemotaxis protein"/>
    <property type="match status" value="1"/>
</dbReference>
<keyword evidence="2" id="KW-0145">Chemotaxis</keyword>
<organism evidence="9 10">
    <name type="scientific">Salipiger marinus</name>
    <dbReference type="NCBI Taxonomy" id="555512"/>
    <lineage>
        <taxon>Bacteria</taxon>
        <taxon>Pseudomonadati</taxon>
        <taxon>Pseudomonadota</taxon>
        <taxon>Alphaproteobacteria</taxon>
        <taxon>Rhodobacterales</taxon>
        <taxon>Roseobacteraceae</taxon>
        <taxon>Salipiger</taxon>
    </lineage>
</organism>
<dbReference type="CDD" id="cd11386">
    <property type="entry name" value="MCP_signal"/>
    <property type="match status" value="1"/>
</dbReference>
<evidence type="ECO:0000259" key="8">
    <source>
        <dbReference type="PROSITE" id="PS50885"/>
    </source>
</evidence>
<dbReference type="STRING" id="555512.SAMN04487993_100630"/>
<evidence type="ECO:0000256" key="4">
    <source>
        <dbReference type="PROSITE-ProRule" id="PRU00284"/>
    </source>
</evidence>
<dbReference type="GO" id="GO:0016020">
    <property type="term" value="C:membrane"/>
    <property type="evidence" value="ECO:0007669"/>
    <property type="project" value="UniProtKB-SubCell"/>
</dbReference>
<reference evidence="9 10" key="1">
    <citation type="submission" date="2016-10" db="EMBL/GenBank/DDBJ databases">
        <authorList>
            <person name="de Groot N.N."/>
        </authorList>
    </citation>
    <scope>NUCLEOTIDE SEQUENCE [LARGE SCALE GENOMIC DNA]</scope>
    <source>
        <strain evidence="9 10">DSM 26424</strain>
    </source>
</reference>
<protein>
    <submittedName>
        <fullName evidence="9">HAMP domain-containing protein</fullName>
    </submittedName>
</protein>
<dbReference type="Gene3D" id="6.10.340.10">
    <property type="match status" value="1"/>
</dbReference>
<dbReference type="PROSITE" id="PS50111">
    <property type="entry name" value="CHEMOTAXIS_TRANSDUC_2"/>
    <property type="match status" value="1"/>
</dbReference>
<feature type="transmembrane region" description="Helical" evidence="6">
    <location>
        <begin position="188"/>
        <end position="209"/>
    </location>
</feature>